<proteinExistence type="predicted"/>
<dbReference type="InterPro" id="IPR050177">
    <property type="entry name" value="Lipid_A_modif_metabolic_enz"/>
</dbReference>
<keyword evidence="3" id="KW-1185">Reference proteome</keyword>
<feature type="domain" description="NAD-dependent epimerase/dehydratase" evidence="1">
    <location>
        <begin position="4"/>
        <end position="205"/>
    </location>
</feature>
<reference evidence="2 3" key="1">
    <citation type="submission" date="2020-11" db="EMBL/GenBank/DDBJ databases">
        <title>Taxonomic evaluation of the Bacillus sporothermodurans group of bacteria based on whole genome sequences.</title>
        <authorList>
            <person name="Fiedler G."/>
            <person name="Herbstmann A.-D."/>
            <person name="Doll E."/>
            <person name="Wenning M."/>
            <person name="Brinks E."/>
            <person name="Kabisch J."/>
            <person name="Breitenwieser F."/>
            <person name="Lappann M."/>
            <person name="Boehnlein C."/>
            <person name="Franz C."/>
        </authorList>
    </citation>
    <scope>NUCLEOTIDE SEQUENCE [LARGE SCALE GENOMIC DNA]</scope>
    <source>
        <strain evidence="2 3">JCM 19841</strain>
    </source>
</reference>
<dbReference type="SUPFAM" id="SSF51735">
    <property type="entry name" value="NAD(P)-binding Rossmann-fold domains"/>
    <property type="match status" value="1"/>
</dbReference>
<dbReference type="RefSeq" id="WP_202780556.1">
    <property type="nucleotide sequence ID" value="NZ_CP065425.1"/>
</dbReference>
<evidence type="ECO:0000313" key="2">
    <source>
        <dbReference type="EMBL" id="QQZ11287.1"/>
    </source>
</evidence>
<dbReference type="Pfam" id="PF01370">
    <property type="entry name" value="Epimerase"/>
    <property type="match status" value="1"/>
</dbReference>
<dbReference type="Gene3D" id="3.40.50.720">
    <property type="entry name" value="NAD(P)-binding Rossmann-like Domain"/>
    <property type="match status" value="1"/>
</dbReference>
<dbReference type="PANTHER" id="PTHR43245">
    <property type="entry name" value="BIFUNCTIONAL POLYMYXIN RESISTANCE PROTEIN ARNA"/>
    <property type="match status" value="1"/>
</dbReference>
<dbReference type="Proteomes" id="UP000595691">
    <property type="component" value="Chromosome"/>
</dbReference>
<evidence type="ECO:0000259" key="1">
    <source>
        <dbReference type="Pfam" id="PF01370"/>
    </source>
</evidence>
<accession>A0ABX7E9Y2</accession>
<dbReference type="EMBL" id="CP065425">
    <property type="protein sequence ID" value="QQZ11287.1"/>
    <property type="molecule type" value="Genomic_DNA"/>
</dbReference>
<evidence type="ECO:0000313" key="3">
    <source>
        <dbReference type="Proteomes" id="UP000595691"/>
    </source>
</evidence>
<name>A0ABX7E9Y2_9BACI</name>
<sequence length="291" mass="33312">MKTALVLGGTRFFGVKLVQALLSNGVKVTVATRGNSTSSFQGQVESIQFDRNQLESFQSAFNGREWDVVFDQICYSSIDAMNAIQVFQGKTKKYIFTSTLSVYDLLDKELVESDFDPYSYTIELKDKDEVTYQEGKRQAEAVFFQKAPFPVTAVRFPIVLGENDYTQRMTYYINKVIQEEVIYLRNLDASMGFINEDEAGEFLYWIGSYDFQGPINTCTNGTVTLKEFIKYIEEATGKEAKVEISSDEDNQTPYSIPRSWTMSNQKAIDLGFEFQDIHQWLPHLIQTVLKK</sequence>
<dbReference type="PANTHER" id="PTHR43245:SF13">
    <property type="entry name" value="UDP-D-APIOSE_UDP-D-XYLOSE SYNTHASE 2"/>
    <property type="match status" value="1"/>
</dbReference>
<protein>
    <submittedName>
        <fullName evidence="2">NAD-dependent epimerase/dehydratase family protein</fullName>
    </submittedName>
</protein>
<organism evidence="2 3">
    <name type="scientific">Heyndrickxia vini</name>
    <dbReference type="NCBI Taxonomy" id="1476025"/>
    <lineage>
        <taxon>Bacteria</taxon>
        <taxon>Bacillati</taxon>
        <taxon>Bacillota</taxon>
        <taxon>Bacilli</taxon>
        <taxon>Bacillales</taxon>
        <taxon>Bacillaceae</taxon>
        <taxon>Heyndrickxia</taxon>
    </lineage>
</organism>
<gene>
    <name evidence="2" type="ORF">I5776_10540</name>
</gene>
<dbReference type="InterPro" id="IPR001509">
    <property type="entry name" value="Epimerase_deHydtase"/>
</dbReference>
<dbReference type="InterPro" id="IPR036291">
    <property type="entry name" value="NAD(P)-bd_dom_sf"/>
</dbReference>